<dbReference type="EMBL" id="JANCYU010000031">
    <property type="protein sequence ID" value="KAK4525573.1"/>
    <property type="molecule type" value="Genomic_DNA"/>
</dbReference>
<name>A0AAV9IDW3_9RHOD</name>
<feature type="region of interest" description="Disordered" evidence="2">
    <location>
        <begin position="182"/>
        <end position="207"/>
    </location>
</feature>
<keyword evidence="4" id="KW-1185">Reference proteome</keyword>
<gene>
    <name evidence="3" type="ORF">GAYE_SCF13G3481</name>
</gene>
<feature type="region of interest" description="Disordered" evidence="2">
    <location>
        <begin position="1"/>
        <end position="33"/>
    </location>
</feature>
<comment type="caution">
    <text evidence="3">The sequence shown here is derived from an EMBL/GenBank/DDBJ whole genome shotgun (WGS) entry which is preliminary data.</text>
</comment>
<evidence type="ECO:0000313" key="3">
    <source>
        <dbReference type="EMBL" id="KAK4525573.1"/>
    </source>
</evidence>
<feature type="compositionally biased region" description="Basic and acidic residues" evidence="2">
    <location>
        <begin position="49"/>
        <end position="77"/>
    </location>
</feature>
<feature type="compositionally biased region" description="Basic and acidic residues" evidence="2">
    <location>
        <begin position="186"/>
        <end position="198"/>
    </location>
</feature>
<keyword evidence="1" id="KW-0175">Coiled coil</keyword>
<feature type="coiled-coil region" evidence="1">
    <location>
        <begin position="361"/>
        <end position="402"/>
    </location>
</feature>
<dbReference type="Proteomes" id="UP001300502">
    <property type="component" value="Unassembled WGS sequence"/>
</dbReference>
<feature type="region of interest" description="Disordered" evidence="2">
    <location>
        <begin position="49"/>
        <end position="78"/>
    </location>
</feature>
<feature type="coiled-coil region" evidence="1">
    <location>
        <begin position="241"/>
        <end position="268"/>
    </location>
</feature>
<organism evidence="3 4">
    <name type="scientific">Galdieria yellowstonensis</name>
    <dbReference type="NCBI Taxonomy" id="3028027"/>
    <lineage>
        <taxon>Eukaryota</taxon>
        <taxon>Rhodophyta</taxon>
        <taxon>Bangiophyceae</taxon>
        <taxon>Galdieriales</taxon>
        <taxon>Galdieriaceae</taxon>
        <taxon>Galdieria</taxon>
    </lineage>
</organism>
<evidence type="ECO:0000256" key="1">
    <source>
        <dbReference type="SAM" id="Coils"/>
    </source>
</evidence>
<protein>
    <submittedName>
        <fullName evidence="3">Uncharacterized protein</fullName>
    </submittedName>
</protein>
<accession>A0AAV9IDW3</accession>
<reference evidence="3 4" key="1">
    <citation type="submission" date="2022-07" db="EMBL/GenBank/DDBJ databases">
        <title>Genome-wide signatures of adaptation to extreme environments.</title>
        <authorList>
            <person name="Cho C.H."/>
            <person name="Yoon H.S."/>
        </authorList>
    </citation>
    <scope>NUCLEOTIDE SEQUENCE [LARGE SCALE GENOMIC DNA]</scope>
    <source>
        <strain evidence="3 4">108.79 E11</strain>
    </source>
</reference>
<dbReference type="AlphaFoldDB" id="A0AAV9IDW3"/>
<evidence type="ECO:0000313" key="4">
    <source>
        <dbReference type="Proteomes" id="UP001300502"/>
    </source>
</evidence>
<sequence length="413" mass="46260">MVERKETTTVNCTQLEGGEFGREAGLEATSQQQKLPSFTSLDCWLHTAKEEKEEEEKKKEKEEQLQGHMNSGDDKRNISLGVETGRFQSIATEQYMVDKGLNKETKGSASGVQEGFILPNMSNETVALVSPCNLPKKQVAGPGYHHSMNENTANCLEDNNEMHMKRDINCIENMLNKRRRVSNESITKKADEDRDKPIKSLSSTSSGSYENIRKEMDAIPFNIQEAGKYTNSKPHLSAAALQCATLAASELQSELKATEELLNSAARRRRYMTYWSPQGAIMSGEGTQGQLFPGNTKQVIENPRQNNDDRPSVYVNMTDDAVSWLKNTFQGVLKPTNPVASNNSNNNNSSGMETTLTANIVQQIVKRLATMESELTELRCKNSALEREREILLMENESLRKVLEEWKKGGRPV</sequence>
<proteinExistence type="predicted"/>
<evidence type="ECO:0000256" key="2">
    <source>
        <dbReference type="SAM" id="MobiDB-lite"/>
    </source>
</evidence>